<organism evidence="1 2">
    <name type="scientific">Acorus calamus</name>
    <name type="common">Sweet flag</name>
    <dbReference type="NCBI Taxonomy" id="4465"/>
    <lineage>
        <taxon>Eukaryota</taxon>
        <taxon>Viridiplantae</taxon>
        <taxon>Streptophyta</taxon>
        <taxon>Embryophyta</taxon>
        <taxon>Tracheophyta</taxon>
        <taxon>Spermatophyta</taxon>
        <taxon>Magnoliopsida</taxon>
        <taxon>Liliopsida</taxon>
        <taxon>Acoraceae</taxon>
        <taxon>Acorus</taxon>
    </lineage>
</organism>
<proteinExistence type="predicted"/>
<dbReference type="PANTHER" id="PTHR35121:SF2">
    <property type="entry name" value="SWIM-TYPE DOMAIN-CONTAINING PROTEIN"/>
    <property type="match status" value="1"/>
</dbReference>
<name>A0AAV9CKC6_ACOCL</name>
<dbReference type="AlphaFoldDB" id="A0AAV9CKC6"/>
<evidence type="ECO:0000313" key="2">
    <source>
        <dbReference type="Proteomes" id="UP001180020"/>
    </source>
</evidence>
<dbReference type="Proteomes" id="UP001180020">
    <property type="component" value="Unassembled WGS sequence"/>
</dbReference>
<gene>
    <name evidence="1" type="ORF">QJS10_CPB19g00640</name>
</gene>
<keyword evidence="2" id="KW-1185">Reference proteome</keyword>
<reference evidence="1" key="2">
    <citation type="submission" date="2023-06" db="EMBL/GenBank/DDBJ databases">
        <authorList>
            <person name="Ma L."/>
            <person name="Liu K.-W."/>
            <person name="Li Z."/>
            <person name="Hsiao Y.-Y."/>
            <person name="Qi Y."/>
            <person name="Fu T."/>
            <person name="Tang G."/>
            <person name="Zhang D."/>
            <person name="Sun W.-H."/>
            <person name="Liu D.-K."/>
            <person name="Li Y."/>
            <person name="Chen G.-Z."/>
            <person name="Liu X.-D."/>
            <person name="Liao X.-Y."/>
            <person name="Jiang Y.-T."/>
            <person name="Yu X."/>
            <person name="Hao Y."/>
            <person name="Huang J."/>
            <person name="Zhao X.-W."/>
            <person name="Ke S."/>
            <person name="Chen Y.-Y."/>
            <person name="Wu W.-L."/>
            <person name="Hsu J.-L."/>
            <person name="Lin Y.-F."/>
            <person name="Huang M.-D."/>
            <person name="Li C.-Y."/>
            <person name="Huang L."/>
            <person name="Wang Z.-W."/>
            <person name="Zhao X."/>
            <person name="Zhong W.-Y."/>
            <person name="Peng D.-H."/>
            <person name="Ahmad S."/>
            <person name="Lan S."/>
            <person name="Zhang J.-S."/>
            <person name="Tsai W.-C."/>
            <person name="Van De Peer Y."/>
            <person name="Liu Z.-J."/>
        </authorList>
    </citation>
    <scope>NUCLEOTIDE SEQUENCE</scope>
    <source>
        <strain evidence="1">CP</strain>
        <tissue evidence="1">Leaves</tissue>
    </source>
</reference>
<comment type="caution">
    <text evidence="1">The sequence shown here is derived from an EMBL/GenBank/DDBJ whole genome shotgun (WGS) entry which is preliminary data.</text>
</comment>
<sequence length="100" mass="10517">MSAGSDGLFWRILEGCIAASDTDIARRPYHRNCSCALHGLQGCSKPSAPHNARLSFPMRRSLSAGNLCVRSVADAAPPRAVVVAEVAAMDCDGSGQESQD</sequence>
<accession>A0AAV9CKC6</accession>
<evidence type="ECO:0000313" key="1">
    <source>
        <dbReference type="EMBL" id="KAK1288668.1"/>
    </source>
</evidence>
<protein>
    <submittedName>
        <fullName evidence="1">Uncharacterized protein</fullName>
    </submittedName>
</protein>
<reference evidence="1" key="1">
    <citation type="journal article" date="2023" name="Nat. Commun.">
        <title>Diploid and tetraploid genomes of Acorus and the evolution of monocots.</title>
        <authorList>
            <person name="Ma L."/>
            <person name="Liu K.W."/>
            <person name="Li Z."/>
            <person name="Hsiao Y.Y."/>
            <person name="Qi Y."/>
            <person name="Fu T."/>
            <person name="Tang G.D."/>
            <person name="Zhang D."/>
            <person name="Sun W.H."/>
            <person name="Liu D.K."/>
            <person name="Li Y."/>
            <person name="Chen G.Z."/>
            <person name="Liu X.D."/>
            <person name="Liao X.Y."/>
            <person name="Jiang Y.T."/>
            <person name="Yu X."/>
            <person name="Hao Y."/>
            <person name="Huang J."/>
            <person name="Zhao X.W."/>
            <person name="Ke S."/>
            <person name="Chen Y.Y."/>
            <person name="Wu W.L."/>
            <person name="Hsu J.L."/>
            <person name="Lin Y.F."/>
            <person name="Huang M.D."/>
            <person name="Li C.Y."/>
            <person name="Huang L."/>
            <person name="Wang Z.W."/>
            <person name="Zhao X."/>
            <person name="Zhong W.Y."/>
            <person name="Peng D.H."/>
            <person name="Ahmad S."/>
            <person name="Lan S."/>
            <person name="Zhang J.S."/>
            <person name="Tsai W.C."/>
            <person name="Van de Peer Y."/>
            <person name="Liu Z.J."/>
        </authorList>
    </citation>
    <scope>NUCLEOTIDE SEQUENCE</scope>
    <source>
        <strain evidence="1">CP</strain>
    </source>
</reference>
<dbReference type="EMBL" id="JAUJYO010000019">
    <property type="protein sequence ID" value="KAK1288668.1"/>
    <property type="molecule type" value="Genomic_DNA"/>
</dbReference>
<dbReference type="PANTHER" id="PTHR35121">
    <property type="entry name" value="HOMEODOMAIN PROTEIN 8, PUTATIVE-RELATED"/>
    <property type="match status" value="1"/>
</dbReference>